<proteinExistence type="predicted"/>
<evidence type="ECO:0000256" key="1">
    <source>
        <dbReference type="SAM" id="Phobius"/>
    </source>
</evidence>
<accession>A0AAD6WHM5</accession>
<reference evidence="2 3" key="1">
    <citation type="journal article" date="2023" name="Mol. Ecol. Resour.">
        <title>Chromosome-level genome assembly of a triploid poplar Populus alba 'Berolinensis'.</title>
        <authorList>
            <person name="Chen S."/>
            <person name="Yu Y."/>
            <person name="Wang X."/>
            <person name="Wang S."/>
            <person name="Zhang T."/>
            <person name="Zhou Y."/>
            <person name="He R."/>
            <person name="Meng N."/>
            <person name="Wang Y."/>
            <person name="Liu W."/>
            <person name="Liu Z."/>
            <person name="Liu J."/>
            <person name="Guo Q."/>
            <person name="Huang H."/>
            <person name="Sederoff R.R."/>
            <person name="Wang G."/>
            <person name="Qu G."/>
            <person name="Chen S."/>
        </authorList>
    </citation>
    <scope>NUCLEOTIDE SEQUENCE [LARGE SCALE GENOMIC DNA]</scope>
    <source>
        <strain evidence="2">SC-2020</strain>
    </source>
</reference>
<gene>
    <name evidence="2" type="ORF">NC653_002641</name>
</gene>
<keyword evidence="1" id="KW-1133">Transmembrane helix</keyword>
<protein>
    <submittedName>
        <fullName evidence="2">Uncharacterized protein</fullName>
    </submittedName>
</protein>
<comment type="caution">
    <text evidence="2">The sequence shown here is derived from an EMBL/GenBank/DDBJ whole genome shotgun (WGS) entry which is preliminary data.</text>
</comment>
<keyword evidence="1" id="KW-0472">Membrane</keyword>
<sequence length="56" mass="5973">MSEGVSCSIAGLLNVILGFLSLLLIWFLKSNFNGLSFSLLMMLASGSGQSLIDSYL</sequence>
<evidence type="ECO:0000313" key="2">
    <source>
        <dbReference type="EMBL" id="KAJ7012652.1"/>
    </source>
</evidence>
<keyword evidence="3" id="KW-1185">Reference proteome</keyword>
<organism evidence="2 3">
    <name type="scientific">Populus alba x Populus x berolinensis</name>
    <dbReference type="NCBI Taxonomy" id="444605"/>
    <lineage>
        <taxon>Eukaryota</taxon>
        <taxon>Viridiplantae</taxon>
        <taxon>Streptophyta</taxon>
        <taxon>Embryophyta</taxon>
        <taxon>Tracheophyta</taxon>
        <taxon>Spermatophyta</taxon>
        <taxon>Magnoliopsida</taxon>
        <taxon>eudicotyledons</taxon>
        <taxon>Gunneridae</taxon>
        <taxon>Pentapetalae</taxon>
        <taxon>rosids</taxon>
        <taxon>fabids</taxon>
        <taxon>Malpighiales</taxon>
        <taxon>Salicaceae</taxon>
        <taxon>Saliceae</taxon>
        <taxon>Populus</taxon>
    </lineage>
</organism>
<dbReference type="AlphaFoldDB" id="A0AAD6WHM5"/>
<feature type="transmembrane region" description="Helical" evidence="1">
    <location>
        <begin position="7"/>
        <end position="28"/>
    </location>
</feature>
<dbReference type="EMBL" id="JAQIZT010000001">
    <property type="protein sequence ID" value="KAJ7012652.1"/>
    <property type="molecule type" value="Genomic_DNA"/>
</dbReference>
<name>A0AAD6WHM5_9ROSI</name>
<keyword evidence="1" id="KW-0812">Transmembrane</keyword>
<evidence type="ECO:0000313" key="3">
    <source>
        <dbReference type="Proteomes" id="UP001164929"/>
    </source>
</evidence>
<dbReference type="Proteomes" id="UP001164929">
    <property type="component" value="Chromosome 1"/>
</dbReference>